<feature type="compositionally biased region" description="Polar residues" evidence="1">
    <location>
        <begin position="862"/>
        <end position="871"/>
    </location>
</feature>
<dbReference type="OMA" id="KPPNIPN"/>
<evidence type="ECO:0000256" key="1">
    <source>
        <dbReference type="SAM" id="MobiDB-lite"/>
    </source>
</evidence>
<feature type="compositionally biased region" description="Low complexity" evidence="1">
    <location>
        <begin position="424"/>
        <end position="435"/>
    </location>
</feature>
<feature type="compositionally biased region" description="Basic and acidic residues" evidence="1">
    <location>
        <begin position="937"/>
        <end position="946"/>
    </location>
</feature>
<feature type="compositionally biased region" description="Basic and acidic residues" evidence="1">
    <location>
        <begin position="798"/>
        <end position="808"/>
    </location>
</feature>
<feature type="region of interest" description="Disordered" evidence="1">
    <location>
        <begin position="141"/>
        <end position="203"/>
    </location>
</feature>
<dbReference type="Proteomes" id="UP000494040">
    <property type="component" value="Unassembled WGS sequence"/>
</dbReference>
<evidence type="ECO:0000313" key="3">
    <source>
        <dbReference type="EnsemblMetazoa" id="XP_024086118.1"/>
    </source>
</evidence>
<evidence type="ECO:0000313" key="4">
    <source>
        <dbReference type="Proteomes" id="UP000494040"/>
    </source>
</evidence>
<protein>
    <recommendedName>
        <fullName evidence="5">CPR type cuticle protein</fullName>
    </recommendedName>
</protein>
<feature type="compositionally biased region" description="Low complexity" evidence="1">
    <location>
        <begin position="167"/>
        <end position="193"/>
    </location>
</feature>
<accession>A0A8I6SU93</accession>
<name>A0A8I6SU93_CIMLE</name>
<keyword evidence="2" id="KW-0732">Signal</keyword>
<feature type="signal peptide" evidence="2">
    <location>
        <begin position="1"/>
        <end position="19"/>
    </location>
</feature>
<feature type="compositionally biased region" description="Low complexity" evidence="1">
    <location>
        <begin position="327"/>
        <end position="340"/>
    </location>
</feature>
<feature type="compositionally biased region" description="Basic and acidic residues" evidence="1">
    <location>
        <begin position="353"/>
        <end position="362"/>
    </location>
</feature>
<dbReference type="AlphaFoldDB" id="A0A8I6SU93"/>
<feature type="region of interest" description="Disordered" evidence="1">
    <location>
        <begin position="1170"/>
        <end position="1222"/>
    </location>
</feature>
<keyword evidence="4" id="KW-1185">Reference proteome</keyword>
<feature type="region of interest" description="Disordered" evidence="1">
    <location>
        <begin position="861"/>
        <end position="905"/>
    </location>
</feature>
<feature type="compositionally biased region" description="Pro residues" evidence="1">
    <location>
        <begin position="1212"/>
        <end position="1222"/>
    </location>
</feature>
<dbReference type="RefSeq" id="XP_024086118.1">
    <property type="nucleotide sequence ID" value="XM_024230350.1"/>
</dbReference>
<evidence type="ECO:0008006" key="5">
    <source>
        <dbReference type="Google" id="ProtNLM"/>
    </source>
</evidence>
<feature type="compositionally biased region" description="Basic and acidic residues" evidence="1">
    <location>
        <begin position="873"/>
        <end position="889"/>
    </location>
</feature>
<reference evidence="3" key="1">
    <citation type="submission" date="2022-01" db="UniProtKB">
        <authorList>
            <consortium name="EnsemblMetazoa"/>
        </authorList>
    </citation>
    <scope>IDENTIFICATION</scope>
</reference>
<feature type="compositionally biased region" description="Low complexity" evidence="1">
    <location>
        <begin position="1179"/>
        <end position="1189"/>
    </location>
</feature>
<dbReference type="GeneID" id="106670051"/>
<feature type="chain" id="PRO_5035160615" description="CPR type cuticle protein" evidence="2">
    <location>
        <begin position="20"/>
        <end position="1222"/>
    </location>
</feature>
<dbReference type="EnsemblMetazoa" id="XM_024230350.1">
    <property type="protein sequence ID" value="XP_024086118.1"/>
    <property type="gene ID" value="LOC106670051"/>
</dbReference>
<evidence type="ECO:0000256" key="2">
    <source>
        <dbReference type="SAM" id="SignalP"/>
    </source>
</evidence>
<feature type="region of interest" description="Disordered" evidence="1">
    <location>
        <begin position="924"/>
        <end position="969"/>
    </location>
</feature>
<feature type="compositionally biased region" description="Polar residues" evidence="1">
    <location>
        <begin position="363"/>
        <end position="377"/>
    </location>
</feature>
<feature type="compositionally biased region" description="Polar residues" evidence="1">
    <location>
        <begin position="620"/>
        <end position="637"/>
    </location>
</feature>
<feature type="compositionally biased region" description="Polar residues" evidence="1">
    <location>
        <begin position="689"/>
        <end position="709"/>
    </location>
</feature>
<feature type="region of interest" description="Disordered" evidence="1">
    <location>
        <begin position="982"/>
        <end position="1014"/>
    </location>
</feature>
<dbReference type="KEGG" id="clec:106670051"/>
<organism evidence="3 4">
    <name type="scientific">Cimex lectularius</name>
    <name type="common">Bed bug</name>
    <name type="synonym">Acanthia lectularia</name>
    <dbReference type="NCBI Taxonomy" id="79782"/>
    <lineage>
        <taxon>Eukaryota</taxon>
        <taxon>Metazoa</taxon>
        <taxon>Ecdysozoa</taxon>
        <taxon>Arthropoda</taxon>
        <taxon>Hexapoda</taxon>
        <taxon>Insecta</taxon>
        <taxon>Pterygota</taxon>
        <taxon>Neoptera</taxon>
        <taxon>Paraneoptera</taxon>
        <taxon>Hemiptera</taxon>
        <taxon>Heteroptera</taxon>
        <taxon>Panheteroptera</taxon>
        <taxon>Cimicomorpha</taxon>
        <taxon>Cimicidae</taxon>
        <taxon>Cimex</taxon>
    </lineage>
</organism>
<dbReference type="OrthoDB" id="7482953at2759"/>
<feature type="compositionally biased region" description="Low complexity" evidence="1">
    <location>
        <begin position="1005"/>
        <end position="1014"/>
    </location>
</feature>
<feature type="compositionally biased region" description="Polar residues" evidence="1">
    <location>
        <begin position="141"/>
        <end position="156"/>
    </location>
</feature>
<feature type="region of interest" description="Disordered" evidence="1">
    <location>
        <begin position="225"/>
        <end position="263"/>
    </location>
</feature>
<feature type="region of interest" description="Disordered" evidence="1">
    <location>
        <begin position="327"/>
        <end position="812"/>
    </location>
</feature>
<sequence length="1222" mass="135531">MEYSPMMVLMLWALTPSEATSEGGISARVQELPQPLMSVQSFTFNNGKPFLAERDPLTGALDLRTTPVAKGADYLYEEFDESGETIDRKDGVSSQNIITPFTNSKESELHKFLNLPVHYSSSGKYPLVSSSYANTKIQGHASNHRLSTTSTAQTPSTVPPSYYTHKTTLQTTPRPSTSSTTVSTTTSKTTTTTTPPPLYEYEYDYDYSDSKSKGDYEFLGVSSEVGNGTNKNGSEIDVPTPFTDKPSKVETSTTNEEDYKEPYESNDSIFENILSFVKSPEVTPNRGAIKYHTSSTTNAPFRPTPVQTTADNRLTTRITTLLQTVKTTSTTTTPSTTVRTNYPKEGISTLKPSVEDYNRENVKPTTDSPRVTLSTEKISIVRPTDSSQPEQPSDKQKVNDTNAHTYYTGYRPDLQPPYPTYESTTTHKPTKAPATEKIPSKHDVAESGIENQSPTKPQGDDLKSSETLSHPKPVGVDDFVKPTGNQNPLKPPFQISFKPPGLPNPVKPPFEIPFKPPGIPNPIKPPFENPLKPPNIPNPIKPPFENPLKPPNIPNPIKPPFDGSLKPPGIPNPVRPFENQPGVTHEKPSDNDNPLSVPQLFHLRPPVRPPLRPHPEPSNVRPQQYPNGYQHNVPSNVHHSEQQEHLNKRPPSGPHHYLQRPPQDVKPHRLNQESANSRPHPNIYPPIPNQQYNGPSNVPQQGAQETQYQLHPRPQDGKPANNKLYLNAHHPVRPNQGVTFPQKPLPYPHLPPWQSEPDRPYPNPTRNQENDGNGWPARPALHNIKPTKPPYSFFASKPQEKDHNKKVAESTAQAVGSVEAVSVGDQSQPTKAQSHFIKISPGQENPSYSLQTSFSIGVLPSSDGNVGQVQFPQEEHVKKLPRPQWDHQQKHPKPPSNLPNILPQFRPNAKIGHAEPHVHFVREPLDTLQPPPLPKPEFLRAEEPSVHRRNGQSNHVTTLQMMPNPPRGVLRAEDKEEPVFVVYPSNGGEGVVVGTRGPQRPLPPDNLNLNDQLDSFPLESEGFKSRIDTPILKSKPNKPPVKNDFPYPLVKPLPVEEESVSTKSPPAKEYSAFSPTVSTVEKDIAEINVIPYLQDYMPFATKKPLPKEPQWPVGSENKPISVTLNTKTTVVTASPATNHKPQDSRPTPLDFQAPFQASLTAPNRGWSVVQKGTENEISTAQQTTTPAQETTEEQPFDAQNFKPQLFGGFKPILPPGPVEKVE</sequence>
<feature type="region of interest" description="Disordered" evidence="1">
    <location>
        <begin position="1131"/>
        <end position="1150"/>
    </location>
</feature>
<feature type="compositionally biased region" description="Basic and acidic residues" evidence="1">
    <location>
        <begin position="638"/>
        <end position="647"/>
    </location>
</feature>
<feature type="compositionally biased region" description="Pro residues" evidence="1">
    <location>
        <begin position="500"/>
        <end position="559"/>
    </location>
</feature>
<feature type="compositionally biased region" description="Polar residues" evidence="1">
    <location>
        <begin position="951"/>
        <end position="961"/>
    </location>
</feature>
<proteinExistence type="predicted"/>